<proteinExistence type="predicted"/>
<dbReference type="AlphaFoldDB" id="A0A437QT76"/>
<accession>A0A437QT76</accession>
<name>A0A437QT76_9GAMM</name>
<evidence type="ECO:0000256" key="2">
    <source>
        <dbReference type="SAM" id="SignalP"/>
    </source>
</evidence>
<protein>
    <submittedName>
        <fullName evidence="3">Uncharacterized protein</fullName>
    </submittedName>
</protein>
<gene>
    <name evidence="3" type="ORF">EOE67_09550</name>
</gene>
<evidence type="ECO:0000313" key="3">
    <source>
        <dbReference type="EMBL" id="RVU37705.1"/>
    </source>
</evidence>
<reference evidence="3 4" key="1">
    <citation type="submission" date="2019-01" db="EMBL/GenBank/DDBJ databases">
        <authorList>
            <person name="Chen W.-M."/>
        </authorList>
    </citation>
    <scope>NUCLEOTIDE SEQUENCE [LARGE SCALE GENOMIC DNA]</scope>
    <source>
        <strain evidence="3 4">KYPC3</strain>
    </source>
</reference>
<dbReference type="PROSITE" id="PS50005">
    <property type="entry name" value="TPR"/>
    <property type="match status" value="1"/>
</dbReference>
<comment type="caution">
    <text evidence="3">The sequence shown here is derived from an EMBL/GenBank/DDBJ whole genome shotgun (WGS) entry which is preliminary data.</text>
</comment>
<dbReference type="InterPro" id="IPR011990">
    <property type="entry name" value="TPR-like_helical_dom_sf"/>
</dbReference>
<feature type="chain" id="PRO_5019236058" evidence="2">
    <location>
        <begin position="23"/>
        <end position="130"/>
    </location>
</feature>
<feature type="signal peptide" evidence="2">
    <location>
        <begin position="1"/>
        <end position="22"/>
    </location>
</feature>
<dbReference type="OrthoDB" id="6313490at2"/>
<keyword evidence="2" id="KW-0732">Signal</keyword>
<dbReference type="InterPro" id="IPR019734">
    <property type="entry name" value="TPR_rpt"/>
</dbReference>
<sequence>MKNIVQTGLLVLMSVTINSAAAAEISADFIKAEIEVAYSQYKTGTPETGIYALETLGRLLKSADSAALQAEIGPNNLPLTYIRIGLLHEKAGDTTKATAFFNQAAELLKDEKVDIAQLKQKVFQLDSKQH</sequence>
<dbReference type="Proteomes" id="UP000283077">
    <property type="component" value="Unassembled WGS sequence"/>
</dbReference>
<organism evidence="3 4">
    <name type="scientific">Rheinheimera riviphila</name>
    <dbReference type="NCBI Taxonomy" id="1834037"/>
    <lineage>
        <taxon>Bacteria</taxon>
        <taxon>Pseudomonadati</taxon>
        <taxon>Pseudomonadota</taxon>
        <taxon>Gammaproteobacteria</taxon>
        <taxon>Chromatiales</taxon>
        <taxon>Chromatiaceae</taxon>
        <taxon>Rheinheimera</taxon>
    </lineage>
</organism>
<keyword evidence="4" id="KW-1185">Reference proteome</keyword>
<evidence type="ECO:0000256" key="1">
    <source>
        <dbReference type="PROSITE-ProRule" id="PRU00339"/>
    </source>
</evidence>
<dbReference type="SUPFAM" id="SSF48452">
    <property type="entry name" value="TPR-like"/>
    <property type="match status" value="1"/>
</dbReference>
<keyword evidence="1" id="KW-0802">TPR repeat</keyword>
<dbReference type="RefSeq" id="WP_127698859.1">
    <property type="nucleotide sequence ID" value="NZ_SACS01000008.1"/>
</dbReference>
<feature type="repeat" description="TPR" evidence="1">
    <location>
        <begin position="78"/>
        <end position="111"/>
    </location>
</feature>
<dbReference type="EMBL" id="SACS01000008">
    <property type="protein sequence ID" value="RVU37705.1"/>
    <property type="molecule type" value="Genomic_DNA"/>
</dbReference>
<evidence type="ECO:0000313" key="4">
    <source>
        <dbReference type="Proteomes" id="UP000283077"/>
    </source>
</evidence>